<dbReference type="GO" id="GO:0003860">
    <property type="term" value="F:3-hydroxyisobutyryl-CoA hydrolase activity"/>
    <property type="evidence" value="ECO:0007669"/>
    <property type="project" value="UniProtKB-EC"/>
</dbReference>
<name>A0AAD3CXM4_9STRA</name>
<evidence type="ECO:0000313" key="6">
    <source>
        <dbReference type="Proteomes" id="UP001054902"/>
    </source>
</evidence>
<evidence type="ECO:0000259" key="4">
    <source>
        <dbReference type="Pfam" id="PF16113"/>
    </source>
</evidence>
<protein>
    <recommendedName>
        <fullName evidence="2">3-hydroxyisobutyryl-CoA hydrolase</fullName>
        <ecNumber evidence="2">3.1.2.4</ecNumber>
    </recommendedName>
</protein>
<dbReference type="EC" id="3.1.2.4" evidence="2"/>
<dbReference type="CDD" id="cd06558">
    <property type="entry name" value="crotonase-like"/>
    <property type="match status" value="1"/>
</dbReference>
<evidence type="ECO:0000256" key="2">
    <source>
        <dbReference type="ARBA" id="ARBA00011915"/>
    </source>
</evidence>
<evidence type="ECO:0000313" key="5">
    <source>
        <dbReference type="EMBL" id="GFH52860.1"/>
    </source>
</evidence>
<dbReference type="InterPro" id="IPR045004">
    <property type="entry name" value="ECH_dom"/>
</dbReference>
<dbReference type="PANTHER" id="PTHR43176">
    <property type="entry name" value="3-HYDROXYISOBUTYRYL-COA HYDROLASE-RELATED"/>
    <property type="match status" value="1"/>
</dbReference>
<comment type="caution">
    <text evidence="5">The sequence shown here is derived from an EMBL/GenBank/DDBJ whole genome shotgun (WGS) entry which is preliminary data.</text>
</comment>
<dbReference type="PANTHER" id="PTHR43176:SF3">
    <property type="entry name" value="3-HYDROXYISOBUTYRYL-COA HYDROLASE, MITOCHONDRIAL"/>
    <property type="match status" value="1"/>
</dbReference>
<dbReference type="InterPro" id="IPR032259">
    <property type="entry name" value="HIBYL-CoA-H"/>
</dbReference>
<sequence>MRVTSKVVPSISGNVGRIHLNNPAALNSLDIDMVRYVNDILHSFTSPSPHNDLGQETSSSKRLKAIIITSNNEKRKAFCAGGDMKRIYMAALGLNQNSRDVEAFKMNQHGYGLRGLETADFLAEEYQMNYTMSQNTSRLYDKQEIPQISIWDGIVMGGGFGISIHGKYRVATENSLFAMPETNIGFYPDVGATFILPKLKSGIGNYLALTGARLKADDLLFSGLATHYVPSHKIEALIQDLIKTSNESKDRDVAKDVLSSYHDSSAINLEQCFLATNQCHIEEAFSNKQTIEEIMEFLNASETEFAKSTIETMKKMSPTAMKVTLKSMIEGKRLNDIGECLKMEFRMGQVSVRKGKDFYEGIRAALVDKDSNPKWNPSSIIDVTDDIVDQYFQDLGENELKLVDPHANSSKL</sequence>
<dbReference type="NCBIfam" id="NF004127">
    <property type="entry name" value="PRK05617.1"/>
    <property type="match status" value="1"/>
</dbReference>
<dbReference type="EMBL" id="BLLK01000046">
    <property type="protein sequence ID" value="GFH52860.1"/>
    <property type="molecule type" value="Genomic_DNA"/>
</dbReference>
<keyword evidence="6" id="KW-1185">Reference proteome</keyword>
<feature type="domain" description="Enoyl-CoA hydratase/isomerase" evidence="4">
    <location>
        <begin position="15"/>
        <end position="392"/>
    </location>
</feature>
<dbReference type="SUPFAM" id="SSF52096">
    <property type="entry name" value="ClpP/crotonase"/>
    <property type="match status" value="1"/>
</dbReference>
<dbReference type="Gene3D" id="3.90.226.10">
    <property type="entry name" value="2-enoyl-CoA Hydratase, Chain A, domain 1"/>
    <property type="match status" value="1"/>
</dbReference>
<organism evidence="5 6">
    <name type="scientific">Chaetoceros tenuissimus</name>
    <dbReference type="NCBI Taxonomy" id="426638"/>
    <lineage>
        <taxon>Eukaryota</taxon>
        <taxon>Sar</taxon>
        <taxon>Stramenopiles</taxon>
        <taxon>Ochrophyta</taxon>
        <taxon>Bacillariophyta</taxon>
        <taxon>Coscinodiscophyceae</taxon>
        <taxon>Chaetocerotophycidae</taxon>
        <taxon>Chaetocerotales</taxon>
        <taxon>Chaetocerotaceae</taxon>
        <taxon>Chaetoceros</taxon>
    </lineage>
</organism>
<dbReference type="Pfam" id="PF16113">
    <property type="entry name" value="ECH_2"/>
    <property type="match status" value="1"/>
</dbReference>
<evidence type="ECO:0000256" key="3">
    <source>
        <dbReference type="ARBA" id="ARBA00022801"/>
    </source>
</evidence>
<dbReference type="InterPro" id="IPR029045">
    <property type="entry name" value="ClpP/crotonase-like_dom_sf"/>
</dbReference>
<dbReference type="Proteomes" id="UP001054902">
    <property type="component" value="Unassembled WGS sequence"/>
</dbReference>
<accession>A0AAD3CXM4</accession>
<comment type="catalytic activity">
    <reaction evidence="1">
        <text>3-hydroxy-2-methylpropanoyl-CoA + H2O = 3-hydroxy-2-methylpropanoate + CoA + H(+)</text>
        <dbReference type="Rhea" id="RHEA:20888"/>
        <dbReference type="ChEBI" id="CHEBI:11805"/>
        <dbReference type="ChEBI" id="CHEBI:15377"/>
        <dbReference type="ChEBI" id="CHEBI:15378"/>
        <dbReference type="ChEBI" id="CHEBI:57287"/>
        <dbReference type="ChEBI" id="CHEBI:57340"/>
        <dbReference type="EC" id="3.1.2.4"/>
    </reaction>
</comment>
<reference evidence="5 6" key="1">
    <citation type="journal article" date="2021" name="Sci. Rep.">
        <title>The genome of the diatom Chaetoceros tenuissimus carries an ancient integrated fragment of an extant virus.</title>
        <authorList>
            <person name="Hongo Y."/>
            <person name="Kimura K."/>
            <person name="Takaki Y."/>
            <person name="Yoshida Y."/>
            <person name="Baba S."/>
            <person name="Kobayashi G."/>
            <person name="Nagasaki K."/>
            <person name="Hano T."/>
            <person name="Tomaru Y."/>
        </authorList>
    </citation>
    <scope>NUCLEOTIDE SEQUENCE [LARGE SCALE GENOMIC DNA]</scope>
    <source>
        <strain evidence="5 6">NIES-3715</strain>
    </source>
</reference>
<proteinExistence type="predicted"/>
<evidence type="ECO:0000256" key="1">
    <source>
        <dbReference type="ARBA" id="ARBA00001709"/>
    </source>
</evidence>
<dbReference type="AlphaFoldDB" id="A0AAD3CXM4"/>
<gene>
    <name evidence="5" type="ORF">CTEN210_09336</name>
</gene>
<keyword evidence="3" id="KW-0378">Hydrolase</keyword>
<dbReference type="GO" id="GO:0006574">
    <property type="term" value="P:L-valine catabolic process"/>
    <property type="evidence" value="ECO:0007669"/>
    <property type="project" value="TreeGrafter"/>
</dbReference>